<feature type="transmembrane region" description="Helical" evidence="7">
    <location>
        <begin position="191"/>
        <end position="211"/>
    </location>
</feature>
<sequence length="368" mass="40480">MSDLINGAIITIFAREMLEGTVIVGQYRTVVMRSPEWQDPERQKQGLRAINMAALFAAVLAIIVCTAVTVPLALLSKEFDENIGIIIEGVSKVIAAICVLQLSLKIPKFLGVYPSKKGSDGKEIGLSIKSIHFNVAWNLWREIAECGVFLLPFILTGEGAKAIPLSGIIGIVVGGLFGLIIYVANKKMKNTAWLAAFMAILLLFLSVGLFVGGCHEFEEVWGETTKVYNIGVREVVTNGRALAWEQRFLASEDVPAEETTIIYEKTIWSEKQLPFALLKPFGYSAGRTQLQIACFWSWLTLGIVLHIWKYISSKKIREAQELAEKEHAHPSMVKSLAHQDTSLVASEDVETASGPSSPDDDEEEAIEA</sequence>
<feature type="region of interest" description="Disordered" evidence="6">
    <location>
        <begin position="344"/>
        <end position="368"/>
    </location>
</feature>
<keyword evidence="4 7" id="KW-1133">Transmembrane helix</keyword>
<dbReference type="EMBL" id="JABMIG020000029">
    <property type="protein sequence ID" value="KAL3801025.1"/>
    <property type="molecule type" value="Genomic_DNA"/>
</dbReference>
<evidence type="ECO:0000256" key="7">
    <source>
        <dbReference type="SAM" id="Phobius"/>
    </source>
</evidence>
<dbReference type="AlphaFoldDB" id="A0ABD3QKT6"/>
<evidence type="ECO:0000256" key="2">
    <source>
        <dbReference type="ARBA" id="ARBA00008333"/>
    </source>
</evidence>
<keyword evidence="5 7" id="KW-0472">Membrane</keyword>
<comment type="subcellular location">
    <subcellularLocation>
        <location evidence="1">Membrane</location>
        <topology evidence="1">Multi-pass membrane protein</topology>
    </subcellularLocation>
</comment>
<feature type="transmembrane region" description="Helical" evidence="7">
    <location>
        <begin position="52"/>
        <end position="76"/>
    </location>
</feature>
<comment type="similarity">
    <text evidence="2">Belongs to the oxidase-dependent Fe transporter (OFeT) (TC 9.A.10.1) family.</text>
</comment>
<protein>
    <recommendedName>
        <fullName evidence="10">Iron permease FTR1</fullName>
    </recommendedName>
</protein>
<feature type="transmembrane region" description="Helical" evidence="7">
    <location>
        <begin position="82"/>
        <end position="104"/>
    </location>
</feature>
<dbReference type="Proteomes" id="UP001516023">
    <property type="component" value="Unassembled WGS sequence"/>
</dbReference>
<evidence type="ECO:0000256" key="3">
    <source>
        <dbReference type="ARBA" id="ARBA00022692"/>
    </source>
</evidence>
<gene>
    <name evidence="8" type="ORF">HJC23_002318</name>
</gene>
<comment type="caution">
    <text evidence="8">The sequence shown here is derived from an EMBL/GenBank/DDBJ whole genome shotgun (WGS) entry which is preliminary data.</text>
</comment>
<evidence type="ECO:0000256" key="4">
    <source>
        <dbReference type="ARBA" id="ARBA00022989"/>
    </source>
</evidence>
<dbReference type="GO" id="GO:0016020">
    <property type="term" value="C:membrane"/>
    <property type="evidence" value="ECO:0007669"/>
    <property type="project" value="UniProtKB-SubCell"/>
</dbReference>
<name>A0ABD3QKT6_9STRA</name>
<keyword evidence="9" id="KW-1185">Reference proteome</keyword>
<evidence type="ECO:0000256" key="1">
    <source>
        <dbReference type="ARBA" id="ARBA00004141"/>
    </source>
</evidence>
<feature type="transmembrane region" description="Helical" evidence="7">
    <location>
        <begin position="162"/>
        <end position="184"/>
    </location>
</feature>
<evidence type="ECO:0000256" key="5">
    <source>
        <dbReference type="ARBA" id="ARBA00023136"/>
    </source>
</evidence>
<feature type="transmembrane region" description="Helical" evidence="7">
    <location>
        <begin position="290"/>
        <end position="308"/>
    </location>
</feature>
<dbReference type="InterPro" id="IPR004923">
    <property type="entry name" value="FTR1/Fip1/EfeU"/>
</dbReference>
<organism evidence="8 9">
    <name type="scientific">Cyclotella cryptica</name>
    <dbReference type="NCBI Taxonomy" id="29204"/>
    <lineage>
        <taxon>Eukaryota</taxon>
        <taxon>Sar</taxon>
        <taxon>Stramenopiles</taxon>
        <taxon>Ochrophyta</taxon>
        <taxon>Bacillariophyta</taxon>
        <taxon>Coscinodiscophyceae</taxon>
        <taxon>Thalassiosirophycidae</taxon>
        <taxon>Stephanodiscales</taxon>
        <taxon>Stephanodiscaceae</taxon>
        <taxon>Cyclotella</taxon>
    </lineage>
</organism>
<dbReference type="PANTHER" id="PTHR31632:SF2">
    <property type="entry name" value="PLASMA MEMBRANE IRON PERMEASE"/>
    <property type="match status" value="1"/>
</dbReference>
<reference evidence="8 9" key="1">
    <citation type="journal article" date="2020" name="G3 (Bethesda)">
        <title>Improved Reference Genome for Cyclotella cryptica CCMP332, a Model for Cell Wall Morphogenesis, Salinity Adaptation, and Lipid Production in Diatoms (Bacillariophyta).</title>
        <authorList>
            <person name="Roberts W.R."/>
            <person name="Downey K.M."/>
            <person name="Ruck E.C."/>
            <person name="Traller J.C."/>
            <person name="Alverson A.J."/>
        </authorList>
    </citation>
    <scope>NUCLEOTIDE SEQUENCE [LARGE SCALE GENOMIC DNA]</scope>
    <source>
        <strain evidence="8 9">CCMP332</strain>
    </source>
</reference>
<dbReference type="PANTHER" id="PTHR31632">
    <property type="entry name" value="IRON TRANSPORTER FTH1"/>
    <property type="match status" value="1"/>
</dbReference>
<accession>A0ABD3QKT6</accession>
<evidence type="ECO:0000313" key="9">
    <source>
        <dbReference type="Proteomes" id="UP001516023"/>
    </source>
</evidence>
<proteinExistence type="inferred from homology"/>
<keyword evidence="3 7" id="KW-0812">Transmembrane</keyword>
<evidence type="ECO:0008006" key="10">
    <source>
        <dbReference type="Google" id="ProtNLM"/>
    </source>
</evidence>
<evidence type="ECO:0000313" key="8">
    <source>
        <dbReference type="EMBL" id="KAL3801025.1"/>
    </source>
</evidence>
<feature type="compositionally biased region" description="Acidic residues" evidence="6">
    <location>
        <begin position="358"/>
        <end position="368"/>
    </location>
</feature>
<evidence type="ECO:0000256" key="6">
    <source>
        <dbReference type="SAM" id="MobiDB-lite"/>
    </source>
</evidence>